<dbReference type="GO" id="GO:0031929">
    <property type="term" value="P:TOR signaling"/>
    <property type="evidence" value="ECO:0007669"/>
    <property type="project" value="TreeGrafter"/>
</dbReference>
<accession>A0A6U0V0Z3</accession>
<dbReference type="EMBL" id="HBFM01011396">
    <property type="protein sequence ID" value="CAD8770828.1"/>
    <property type="molecule type" value="Transcribed_RNA"/>
</dbReference>
<evidence type="ECO:0000256" key="1">
    <source>
        <dbReference type="ARBA" id="ARBA00006658"/>
    </source>
</evidence>
<comment type="similarity">
    <text evidence="1">Belongs to the TIP41 family.</text>
</comment>
<feature type="compositionally biased region" description="Polar residues" evidence="2">
    <location>
        <begin position="148"/>
        <end position="160"/>
    </location>
</feature>
<proteinExistence type="inferred from homology"/>
<evidence type="ECO:0000256" key="2">
    <source>
        <dbReference type="SAM" id="MobiDB-lite"/>
    </source>
</evidence>
<sequence>MTDFHSDNSIKITKDGYRHKGWRVITSKGPIIKNKHVDEFRGKLNNVMTVPEMLYDNNYVEFTHDATGIKLSFNSMDALLDWSNHQLPPVQVSESEAWKKARELEIQMQNAVQLEFDWTYTTPYTGSLIIPASLGNIGHHDHVPERSTGPSTSADSSNNAHNEDPDFPSAAWVETEVPLDKSLLMERDPIMFFDEVVLYESDLDDNGVSQLSIKLRVMPRCWLILLRFWMRVDNLMVRLRETRIFCRSDQPDSEHIVHRETRHYECMYEDLIRAFSSCSASASKPPSTLSTPSSTATPVPTSPSTSHCPAAQCAGPHPHPHSLQEAFANGDSASLFLNAASPQGLKFFKLEKLELLPLVRALEERKKTAKQ</sequence>
<organism evidence="4">
    <name type="scientific">Polytomella parva</name>
    <dbReference type="NCBI Taxonomy" id="51329"/>
    <lineage>
        <taxon>Eukaryota</taxon>
        <taxon>Viridiplantae</taxon>
        <taxon>Chlorophyta</taxon>
        <taxon>core chlorophytes</taxon>
        <taxon>Chlorophyceae</taxon>
        <taxon>CS clade</taxon>
        <taxon>Chlamydomonadales</taxon>
        <taxon>Chlamydomonadaceae</taxon>
        <taxon>Polytomella</taxon>
    </lineage>
</organism>
<evidence type="ECO:0008006" key="5">
    <source>
        <dbReference type="Google" id="ProtNLM"/>
    </source>
</evidence>
<dbReference type="InterPro" id="IPR007303">
    <property type="entry name" value="TIP41-like"/>
</dbReference>
<dbReference type="PANTHER" id="PTHR21021:SF16">
    <property type="entry name" value="TIP41-LIKE PROTEIN"/>
    <property type="match status" value="1"/>
</dbReference>
<feature type="compositionally biased region" description="Low complexity" evidence="2">
    <location>
        <begin position="284"/>
        <end position="306"/>
    </location>
</feature>
<evidence type="ECO:0000313" key="3">
    <source>
        <dbReference type="EMBL" id="CAD8770828.1"/>
    </source>
</evidence>
<dbReference type="AlphaFoldDB" id="A0A6U0V0Z3"/>
<reference evidence="4" key="1">
    <citation type="submission" date="2021-01" db="EMBL/GenBank/DDBJ databases">
        <authorList>
            <person name="Corre E."/>
            <person name="Pelletier E."/>
            <person name="Niang G."/>
            <person name="Scheremetjew M."/>
            <person name="Finn R."/>
            <person name="Kale V."/>
            <person name="Holt S."/>
            <person name="Cochrane G."/>
            <person name="Meng A."/>
            <person name="Brown T."/>
            <person name="Cohen L."/>
        </authorList>
    </citation>
    <scope>NUCLEOTIDE SEQUENCE</scope>
    <source>
        <strain evidence="4">SAG 63-3</strain>
    </source>
</reference>
<name>A0A6U0V0Z3_9CHLO</name>
<feature type="region of interest" description="Disordered" evidence="2">
    <location>
        <begin position="140"/>
        <end position="167"/>
    </location>
</feature>
<dbReference type="EMBL" id="HBFM01011397">
    <property type="protein sequence ID" value="CAD8770829.1"/>
    <property type="molecule type" value="Transcribed_RNA"/>
</dbReference>
<evidence type="ECO:0000313" key="4">
    <source>
        <dbReference type="EMBL" id="CAD8770829.1"/>
    </source>
</evidence>
<gene>
    <name evidence="3" type="ORF">PPAR00522_LOCUS7230</name>
    <name evidence="4" type="ORF">PPAR00522_LOCUS7231</name>
</gene>
<feature type="region of interest" description="Disordered" evidence="2">
    <location>
        <begin position="284"/>
        <end position="321"/>
    </location>
</feature>
<dbReference type="Pfam" id="PF04176">
    <property type="entry name" value="TIP41"/>
    <property type="match status" value="1"/>
</dbReference>
<dbReference type="InterPro" id="IPR051330">
    <property type="entry name" value="Phosphatase_reg/MetRdx"/>
</dbReference>
<dbReference type="GO" id="GO:0005829">
    <property type="term" value="C:cytosol"/>
    <property type="evidence" value="ECO:0007669"/>
    <property type="project" value="TreeGrafter"/>
</dbReference>
<protein>
    <recommendedName>
        <fullName evidence="5">TIP41-like protein</fullName>
    </recommendedName>
</protein>
<dbReference type="PANTHER" id="PTHR21021">
    <property type="entry name" value="GAF/PUTATIVE CYTOSKELETAL PROTEIN"/>
    <property type="match status" value="1"/>
</dbReference>